<gene>
    <name evidence="1" type="ORF">LMKDKBCB_02304</name>
</gene>
<dbReference type="EMBL" id="CABWIH010000060">
    <property type="protein sequence ID" value="VWM02636.1"/>
    <property type="molecule type" value="Genomic_DNA"/>
</dbReference>
<protein>
    <submittedName>
        <fullName evidence="1">Uncharacterized protein</fullName>
    </submittedName>
</protein>
<reference evidence="1 2" key="1">
    <citation type="submission" date="2019-10" db="EMBL/GenBank/DDBJ databases">
        <authorList>
            <person name="Wolf R A."/>
        </authorList>
    </citation>
    <scope>NUCLEOTIDE SEQUENCE [LARGE SCALE GENOMIC DNA]</scope>
    <source>
        <strain evidence="1">Collinsella_aerofaciens_AK_138A</strain>
    </source>
</reference>
<organism evidence="1 2">
    <name type="scientific">Collinsella aerofaciens</name>
    <dbReference type="NCBI Taxonomy" id="74426"/>
    <lineage>
        <taxon>Bacteria</taxon>
        <taxon>Bacillati</taxon>
        <taxon>Actinomycetota</taxon>
        <taxon>Coriobacteriia</taxon>
        <taxon>Coriobacteriales</taxon>
        <taxon>Coriobacteriaceae</taxon>
        <taxon>Collinsella</taxon>
    </lineage>
</organism>
<evidence type="ECO:0000313" key="1">
    <source>
        <dbReference type="EMBL" id="VWM02636.1"/>
    </source>
</evidence>
<accession>A0A5K1JDG7</accession>
<dbReference type="RefSeq" id="WP_156064235.1">
    <property type="nucleotide sequence ID" value="NZ_CABWIH010000060.1"/>
</dbReference>
<dbReference type="Proteomes" id="UP000330807">
    <property type="component" value="Unassembled WGS sequence"/>
</dbReference>
<dbReference type="AlphaFoldDB" id="A0A5K1JDG7"/>
<name>A0A5K1JDG7_9ACTN</name>
<proteinExistence type="predicted"/>
<evidence type="ECO:0000313" key="2">
    <source>
        <dbReference type="Proteomes" id="UP000330807"/>
    </source>
</evidence>
<sequence>MSIELPKDAKGREIPLDTECLYTYKGEKQDVLSFTYDRREDIWEIETDMRMVNSIYLYLTPLDSWKRLFEDLDRCIAGDNICLYCSPSGRCSDCANEPRLGVAICPMTRSGT</sequence>